<gene>
    <name evidence="2" type="ORF">GCM10009788_28850</name>
</gene>
<comment type="caution">
    <text evidence="2">The sequence shown here is derived from an EMBL/GenBank/DDBJ whole genome shotgun (WGS) entry which is preliminary data.</text>
</comment>
<reference evidence="2 3" key="1">
    <citation type="journal article" date="2019" name="Int. J. Syst. Evol. Microbiol.">
        <title>The Global Catalogue of Microorganisms (GCM) 10K type strain sequencing project: providing services to taxonomists for standard genome sequencing and annotation.</title>
        <authorList>
            <consortium name="The Broad Institute Genomics Platform"/>
            <consortium name="The Broad Institute Genome Sequencing Center for Infectious Disease"/>
            <person name="Wu L."/>
            <person name="Ma J."/>
        </authorList>
    </citation>
    <scope>NUCLEOTIDE SEQUENCE [LARGE SCALE GENOMIC DNA]</scope>
    <source>
        <strain evidence="2 3">JCM 14942</strain>
    </source>
</reference>
<evidence type="ECO:0000256" key="1">
    <source>
        <dbReference type="SAM" id="MobiDB-lite"/>
    </source>
</evidence>
<feature type="region of interest" description="Disordered" evidence="1">
    <location>
        <begin position="1"/>
        <end position="27"/>
    </location>
</feature>
<protein>
    <submittedName>
        <fullName evidence="2">Uncharacterized protein</fullName>
    </submittedName>
</protein>
<dbReference type="RefSeq" id="WP_141002896.1">
    <property type="nucleotide sequence ID" value="NZ_BAAAOR010000024.1"/>
</dbReference>
<evidence type="ECO:0000313" key="2">
    <source>
        <dbReference type="EMBL" id="GAA1523243.1"/>
    </source>
</evidence>
<organism evidence="2 3">
    <name type="scientific">Nocardioides humi</name>
    <dbReference type="NCBI Taxonomy" id="449461"/>
    <lineage>
        <taxon>Bacteria</taxon>
        <taxon>Bacillati</taxon>
        <taxon>Actinomycetota</taxon>
        <taxon>Actinomycetes</taxon>
        <taxon>Propionibacteriales</taxon>
        <taxon>Nocardioidaceae</taxon>
        <taxon>Nocardioides</taxon>
    </lineage>
</organism>
<keyword evidence="3" id="KW-1185">Reference proteome</keyword>
<accession>A0ABN2ANC8</accession>
<name>A0ABN2ANC8_9ACTN</name>
<sequence>MSYDVYQPDAAREPGAPPADDELGSHGPWRVAVEYSNQGQAKPPTIVQIGSTTYDDRLTALRAAHQTAWEYDPPDPWSPQGRQVFRDGRNGFLVIIEGATTTFHMTVRLVAPVAAP</sequence>
<dbReference type="Proteomes" id="UP001500842">
    <property type="component" value="Unassembled WGS sequence"/>
</dbReference>
<dbReference type="EMBL" id="BAAAOR010000024">
    <property type="protein sequence ID" value="GAA1523243.1"/>
    <property type="molecule type" value="Genomic_DNA"/>
</dbReference>
<evidence type="ECO:0000313" key="3">
    <source>
        <dbReference type="Proteomes" id="UP001500842"/>
    </source>
</evidence>
<proteinExistence type="predicted"/>